<gene>
    <name evidence="4" type="ORF">FNL38_104488</name>
</gene>
<dbReference type="InterPro" id="IPR036388">
    <property type="entry name" value="WH-like_DNA-bd_sf"/>
</dbReference>
<dbReference type="GO" id="GO:0003700">
    <property type="term" value="F:DNA-binding transcription factor activity"/>
    <property type="evidence" value="ECO:0007669"/>
    <property type="project" value="TreeGrafter"/>
</dbReference>
<dbReference type="PANTHER" id="PTHR30136:SF24">
    <property type="entry name" value="HTH-TYPE TRANSCRIPTIONAL REPRESSOR ALLR"/>
    <property type="match status" value="1"/>
</dbReference>
<dbReference type="PROSITE" id="PS51078">
    <property type="entry name" value="ICLR_ED"/>
    <property type="match status" value="1"/>
</dbReference>
<dbReference type="Gene3D" id="1.10.10.10">
    <property type="entry name" value="Winged helix-like DNA-binding domain superfamily/Winged helix DNA-binding domain"/>
    <property type="match status" value="1"/>
</dbReference>
<dbReference type="InterPro" id="IPR029016">
    <property type="entry name" value="GAF-like_dom_sf"/>
</dbReference>
<dbReference type="Gene3D" id="3.30.450.40">
    <property type="match status" value="1"/>
</dbReference>
<dbReference type="SMART" id="SM00346">
    <property type="entry name" value="HTH_ICLR"/>
    <property type="match status" value="1"/>
</dbReference>
<dbReference type="InterPro" id="IPR014757">
    <property type="entry name" value="Tscrpt_reg_IclR_C"/>
</dbReference>
<sequence length="227" mass="24050">MSTLQTLDRGLRALDIIAQFPTGISVADLARELDVHRAICYRIVSTLEAHSLIARIEDGRIRLGVGAAVLGSCFEPQLNRDGQSLLHSLANTTRATAFISVAQGQDCVVLMVAEPEDTLIRVGYRTGTRHPLDKGAAGIAILAMRPDAASDSEEIKRARKDGYSLTVGQLEHGAIGIASGIALPENLGSATNLERSVGVVAIDGLDTELAAQAVMTTARELERLISA</sequence>
<dbReference type="SUPFAM" id="SSF55781">
    <property type="entry name" value="GAF domain-like"/>
    <property type="match status" value="1"/>
</dbReference>
<dbReference type="AlphaFoldDB" id="A0A652YPR5"/>
<evidence type="ECO:0000256" key="3">
    <source>
        <dbReference type="ARBA" id="ARBA00023163"/>
    </source>
</evidence>
<organism evidence="4">
    <name type="scientific">Nocardia globerula</name>
    <dbReference type="NCBI Taxonomy" id="1818"/>
    <lineage>
        <taxon>Bacteria</taxon>
        <taxon>Bacillati</taxon>
        <taxon>Actinomycetota</taxon>
        <taxon>Actinomycetes</taxon>
        <taxon>Mycobacteriales</taxon>
        <taxon>Nocardiaceae</taxon>
        <taxon>Nocardia</taxon>
    </lineage>
</organism>
<dbReference type="SUPFAM" id="SSF46785">
    <property type="entry name" value="Winged helix' DNA-binding domain"/>
    <property type="match status" value="1"/>
</dbReference>
<evidence type="ECO:0000313" key="4">
    <source>
        <dbReference type="EMBL" id="TYQ04112.1"/>
    </source>
</evidence>
<dbReference type="InterPro" id="IPR050707">
    <property type="entry name" value="HTH_MetabolicPath_Reg"/>
</dbReference>
<dbReference type="Pfam" id="PF09339">
    <property type="entry name" value="HTH_IclR"/>
    <property type="match status" value="1"/>
</dbReference>
<keyword evidence="1" id="KW-0805">Transcription regulation</keyword>
<dbReference type="GO" id="GO:0003677">
    <property type="term" value="F:DNA binding"/>
    <property type="evidence" value="ECO:0007669"/>
    <property type="project" value="UniProtKB-KW"/>
</dbReference>
<reference evidence="4" key="1">
    <citation type="submission" date="2019-07" db="EMBL/GenBank/DDBJ databases">
        <title>Genomic Encyclopedia of Type Strains, Phase IV (KMG-IV): sequencing the most valuable type-strain genomes for metagenomic binning, comparative biology and taxonomic classification.</title>
        <authorList>
            <person name="Goeker M."/>
        </authorList>
    </citation>
    <scope>NUCLEOTIDE SEQUENCE</scope>
    <source>
        <strain evidence="4">DSM 44596</strain>
    </source>
</reference>
<dbReference type="InterPro" id="IPR036390">
    <property type="entry name" value="WH_DNA-bd_sf"/>
</dbReference>
<name>A0A652YPR5_NOCGL</name>
<keyword evidence="2 4" id="KW-0238">DNA-binding</keyword>
<accession>A0A652YPR5</accession>
<protein>
    <submittedName>
        <fullName evidence="4">DNA-binding IclR family transcriptional regulator</fullName>
    </submittedName>
</protein>
<comment type="caution">
    <text evidence="4">The sequence shown here is derived from an EMBL/GenBank/DDBJ whole genome shotgun (WGS) entry which is preliminary data.</text>
</comment>
<dbReference type="PANTHER" id="PTHR30136">
    <property type="entry name" value="HELIX-TURN-HELIX TRANSCRIPTIONAL REGULATOR, ICLR FAMILY"/>
    <property type="match status" value="1"/>
</dbReference>
<keyword evidence="3" id="KW-0804">Transcription</keyword>
<evidence type="ECO:0000256" key="1">
    <source>
        <dbReference type="ARBA" id="ARBA00023015"/>
    </source>
</evidence>
<dbReference type="InterPro" id="IPR005471">
    <property type="entry name" value="Tscrpt_reg_IclR_N"/>
</dbReference>
<evidence type="ECO:0000256" key="2">
    <source>
        <dbReference type="ARBA" id="ARBA00023125"/>
    </source>
</evidence>
<proteinExistence type="predicted"/>
<dbReference type="EMBL" id="VNIQ01000004">
    <property type="protein sequence ID" value="TYQ04112.1"/>
    <property type="molecule type" value="Genomic_DNA"/>
</dbReference>
<dbReference type="GO" id="GO:0045892">
    <property type="term" value="P:negative regulation of DNA-templated transcription"/>
    <property type="evidence" value="ECO:0007669"/>
    <property type="project" value="TreeGrafter"/>
</dbReference>
<dbReference type="PROSITE" id="PS51077">
    <property type="entry name" value="HTH_ICLR"/>
    <property type="match status" value="1"/>
</dbReference>